<keyword evidence="1" id="KW-0472">Membrane</keyword>
<proteinExistence type="predicted"/>
<evidence type="ECO:0000313" key="2">
    <source>
        <dbReference type="EMBL" id="CDW34726.1"/>
    </source>
</evidence>
<reference evidence="2" key="1">
    <citation type="submission" date="2014-05" db="EMBL/GenBank/DDBJ databases">
        <authorList>
            <person name="Chronopoulou M."/>
        </authorList>
    </citation>
    <scope>NUCLEOTIDE SEQUENCE</scope>
    <source>
        <tissue evidence="2">Whole organism</tissue>
    </source>
</reference>
<dbReference type="EMBL" id="HACA01017365">
    <property type="protein sequence ID" value="CDW34726.1"/>
    <property type="molecule type" value="Transcribed_RNA"/>
</dbReference>
<organism evidence="2">
    <name type="scientific">Lepeophtheirus salmonis</name>
    <name type="common">Salmon louse</name>
    <name type="synonym">Caligus salmonis</name>
    <dbReference type="NCBI Taxonomy" id="72036"/>
    <lineage>
        <taxon>Eukaryota</taxon>
        <taxon>Metazoa</taxon>
        <taxon>Ecdysozoa</taxon>
        <taxon>Arthropoda</taxon>
        <taxon>Crustacea</taxon>
        <taxon>Multicrustacea</taxon>
        <taxon>Hexanauplia</taxon>
        <taxon>Copepoda</taxon>
        <taxon>Siphonostomatoida</taxon>
        <taxon>Caligidae</taxon>
        <taxon>Lepeophtheirus</taxon>
    </lineage>
</organism>
<protein>
    <submittedName>
        <fullName evidence="2">Uncharacterized protein</fullName>
    </submittedName>
</protein>
<feature type="transmembrane region" description="Helical" evidence="1">
    <location>
        <begin position="65"/>
        <end position="84"/>
    </location>
</feature>
<evidence type="ECO:0000256" key="1">
    <source>
        <dbReference type="SAM" id="Phobius"/>
    </source>
</evidence>
<sequence length="93" mass="11255">RWNCSLTSYIIFYKKIKIHTNLDRSILFRYVHVFLTFQYVRWRYTSIFVYLKASSNVSVWSSQEILSLIVDVATLKGPLFLFLLKKYSWNYRG</sequence>
<feature type="non-terminal residue" evidence="2">
    <location>
        <position position="1"/>
    </location>
</feature>
<keyword evidence="1" id="KW-0812">Transmembrane</keyword>
<keyword evidence="1" id="KW-1133">Transmembrane helix</keyword>
<dbReference type="AlphaFoldDB" id="A0A0K2UAJ9"/>
<name>A0A0K2UAJ9_LEPSM</name>
<feature type="transmembrane region" description="Helical" evidence="1">
    <location>
        <begin position="26"/>
        <end position="45"/>
    </location>
</feature>
<accession>A0A0K2UAJ9</accession>